<dbReference type="InterPro" id="IPR040372">
    <property type="entry name" value="YaeB-like"/>
</dbReference>
<dbReference type="InterPro" id="IPR036413">
    <property type="entry name" value="YaeB-like_sf"/>
</dbReference>
<dbReference type="InterPro" id="IPR023368">
    <property type="entry name" value="UPF0066_cons_site"/>
</dbReference>
<evidence type="ECO:0000256" key="2">
    <source>
        <dbReference type="ARBA" id="ARBA00033753"/>
    </source>
</evidence>
<evidence type="ECO:0000259" key="3">
    <source>
        <dbReference type="PROSITE" id="PS51668"/>
    </source>
</evidence>
<reference evidence="4 5" key="1">
    <citation type="submission" date="2018-05" db="EMBL/GenBank/DDBJ databases">
        <title>Salinimonas sp. HMF8227 Genome sequencing and assembly.</title>
        <authorList>
            <person name="Kang H."/>
            <person name="Kang J."/>
            <person name="Cha I."/>
            <person name="Kim H."/>
            <person name="Joh K."/>
        </authorList>
    </citation>
    <scope>NUCLEOTIDE SEQUENCE [LARGE SCALE GENOMIC DNA]</scope>
    <source>
        <strain evidence="4 5">HMF8227</strain>
    </source>
</reference>
<dbReference type="KEGG" id="salh:HMF8227_02131"/>
<dbReference type="SUPFAM" id="SSF118196">
    <property type="entry name" value="YaeB-like"/>
    <property type="match status" value="1"/>
</dbReference>
<dbReference type="Pfam" id="PF18389">
    <property type="entry name" value="TrmO_C"/>
    <property type="match status" value="1"/>
</dbReference>
<dbReference type="Proteomes" id="UP000245728">
    <property type="component" value="Chromosome"/>
</dbReference>
<dbReference type="PANTHER" id="PTHR12818:SF0">
    <property type="entry name" value="TRNA (ADENINE(37)-N6)-METHYLTRANSFERASE"/>
    <property type="match status" value="1"/>
</dbReference>
<gene>
    <name evidence="4" type="ORF">HMF8227_02131</name>
</gene>
<dbReference type="AlphaFoldDB" id="A0A2S2E4S1"/>
<dbReference type="PROSITE" id="PS01318">
    <property type="entry name" value="TSAA_1"/>
    <property type="match status" value="1"/>
</dbReference>
<keyword evidence="4" id="KW-0489">Methyltransferase</keyword>
<evidence type="ECO:0000313" key="4">
    <source>
        <dbReference type="EMBL" id="AWL12589.1"/>
    </source>
</evidence>
<name>A0A2S2E4S1_9ALTE</name>
<dbReference type="Pfam" id="PF01980">
    <property type="entry name" value="TrmO_N"/>
    <property type="match status" value="1"/>
</dbReference>
<dbReference type="NCBIfam" id="TIGR00104">
    <property type="entry name" value="tRNA_TsaA"/>
    <property type="match status" value="1"/>
</dbReference>
<dbReference type="GO" id="GO:0089715">
    <property type="term" value="F:tRNA (L-threonylcarbamoyladenosine(37)-C2) methyltransferase activity"/>
    <property type="evidence" value="ECO:0007669"/>
    <property type="project" value="TreeGrafter"/>
</dbReference>
<protein>
    <submittedName>
        <fullName evidence="4">Putative tRNA (Adenine(37)-N6)-methyltransferase</fullName>
    </submittedName>
</protein>
<dbReference type="InterPro" id="IPR041369">
    <property type="entry name" value="TrmO_C"/>
</dbReference>
<dbReference type="InterPro" id="IPR036414">
    <property type="entry name" value="YaeB_N_sf"/>
</dbReference>
<dbReference type="GO" id="GO:0032259">
    <property type="term" value="P:methylation"/>
    <property type="evidence" value="ECO:0007669"/>
    <property type="project" value="UniProtKB-KW"/>
</dbReference>
<evidence type="ECO:0000313" key="5">
    <source>
        <dbReference type="Proteomes" id="UP000245728"/>
    </source>
</evidence>
<proteinExistence type="inferred from homology"/>
<dbReference type="Gene3D" id="3.30.2310.10">
    <property type="entry name" value="YaeB-like"/>
    <property type="match status" value="1"/>
</dbReference>
<organism evidence="4 5">
    <name type="scientific">Saliniradius amylolyticus</name>
    <dbReference type="NCBI Taxonomy" id="2183582"/>
    <lineage>
        <taxon>Bacteria</taxon>
        <taxon>Pseudomonadati</taxon>
        <taxon>Pseudomonadota</taxon>
        <taxon>Gammaproteobacteria</taxon>
        <taxon>Alteromonadales</taxon>
        <taxon>Alteromonadaceae</taxon>
        <taxon>Saliniradius</taxon>
    </lineage>
</organism>
<accession>A0A2S2E4S1</accession>
<dbReference type="InterPro" id="IPR023370">
    <property type="entry name" value="TrmO-like_N"/>
</dbReference>
<dbReference type="CDD" id="cd09281">
    <property type="entry name" value="UPF0066"/>
    <property type="match status" value="1"/>
</dbReference>
<dbReference type="PROSITE" id="PS51668">
    <property type="entry name" value="TSAA_2"/>
    <property type="match status" value="1"/>
</dbReference>
<feature type="domain" description="TsaA-like" evidence="3">
    <location>
        <begin position="15"/>
        <end position="155"/>
    </location>
</feature>
<dbReference type="Gene3D" id="2.40.30.70">
    <property type="entry name" value="YaeB-like"/>
    <property type="match status" value="1"/>
</dbReference>
<keyword evidence="4" id="KW-0808">Transferase</keyword>
<keyword evidence="1" id="KW-0949">S-adenosyl-L-methionine</keyword>
<dbReference type="PANTHER" id="PTHR12818">
    <property type="entry name" value="TRNA (ADENINE(37)-N6)-METHYLTRANSFERASE"/>
    <property type="match status" value="1"/>
</dbReference>
<dbReference type="EMBL" id="CP029347">
    <property type="protein sequence ID" value="AWL12589.1"/>
    <property type="molecule type" value="Genomic_DNA"/>
</dbReference>
<evidence type="ECO:0000256" key="1">
    <source>
        <dbReference type="ARBA" id="ARBA00022691"/>
    </source>
</evidence>
<keyword evidence="5" id="KW-1185">Reference proteome</keyword>
<comment type="similarity">
    <text evidence="2">Belongs to the tRNA methyltransferase O family.</text>
</comment>
<sequence length="245" mass="27307">MLQKMTTNTDAIMQIEPIGTIQTPYDEKFAVPRQPGLADTPATIRFSGDYNQMDCFRGIEQFSHLWLIFQFHQAVERGWKPLVRPPRLGGNDKLGVFATRSSHRPNGLGMSVVALQALESVDGKPMLKVCGTDLVNGTPIIDIKPYIPYADAIDNAHGGFAHTPPATELAVNYTPEAQQQLSQHSEEFRRLVHQVLAQDPRPAYQKQASSARIYGVSLQGMNVRWQVVDGQVLVLDLNDRREISS</sequence>